<dbReference type="EMBL" id="QOIL01000023">
    <property type="protein sequence ID" value="RCG25016.1"/>
    <property type="molecule type" value="Genomic_DNA"/>
</dbReference>
<dbReference type="GO" id="GO:0004497">
    <property type="term" value="F:monooxygenase activity"/>
    <property type="evidence" value="ECO:0007669"/>
    <property type="project" value="UniProtKB-KW"/>
</dbReference>
<gene>
    <name evidence="1" type="ORF">DQ384_32200</name>
</gene>
<keyword evidence="1" id="KW-0503">Monooxygenase</keyword>
<keyword evidence="1" id="KW-0560">Oxidoreductase</keyword>
<comment type="caution">
    <text evidence="1">The sequence shown here is derived from an EMBL/GenBank/DDBJ whole genome shotgun (WGS) entry which is preliminary data.</text>
</comment>
<dbReference type="RefSeq" id="WP_114032647.1">
    <property type="nucleotide sequence ID" value="NZ_QOIL01000023.1"/>
</dbReference>
<dbReference type="InterPro" id="IPR046032">
    <property type="entry name" value="DUF5990"/>
</dbReference>
<dbReference type="Pfam" id="PF19452">
    <property type="entry name" value="DUF5990"/>
    <property type="match status" value="1"/>
</dbReference>
<keyword evidence="2" id="KW-1185">Reference proteome</keyword>
<protein>
    <submittedName>
        <fullName evidence="1">Monooxygenase</fullName>
    </submittedName>
</protein>
<reference evidence="1 2" key="1">
    <citation type="submission" date="2018-06" db="EMBL/GenBank/DDBJ databases">
        <title>Sphaerisporangium craniellae sp. nov., isolated from a marine sponge in the South China Sea.</title>
        <authorList>
            <person name="Li L."/>
        </authorList>
    </citation>
    <scope>NUCLEOTIDE SEQUENCE [LARGE SCALE GENOMIC DNA]</scope>
    <source>
        <strain evidence="1 2">CCTCC AA 208026</strain>
    </source>
</reference>
<organism evidence="1 2">
    <name type="scientific">Sphaerisporangium album</name>
    <dbReference type="NCBI Taxonomy" id="509200"/>
    <lineage>
        <taxon>Bacteria</taxon>
        <taxon>Bacillati</taxon>
        <taxon>Actinomycetota</taxon>
        <taxon>Actinomycetes</taxon>
        <taxon>Streptosporangiales</taxon>
        <taxon>Streptosporangiaceae</taxon>
        <taxon>Sphaerisporangium</taxon>
    </lineage>
</organism>
<evidence type="ECO:0000313" key="1">
    <source>
        <dbReference type="EMBL" id="RCG25016.1"/>
    </source>
</evidence>
<accession>A0A367F3S9</accession>
<evidence type="ECO:0000313" key="2">
    <source>
        <dbReference type="Proteomes" id="UP000253094"/>
    </source>
</evidence>
<name>A0A367F3S9_9ACTN</name>
<proteinExistence type="predicted"/>
<dbReference type="OrthoDB" id="3783022at2"/>
<sequence length="150" mass="16022">MLMRIHATDLPGRVCPGDSGFPGYDNVHVGVQRRDRREDIMGLHPGDAPSALWIIECEARGGPAGVDIRGPHIQGRPGARFVYLAWGAVDGIGHFTGFRRAKLMLDAVDPEIAEAALRSGTLRARLGLTDAKGHPLCAAVRPPAITWSAG</sequence>
<dbReference type="AlphaFoldDB" id="A0A367F3S9"/>
<dbReference type="Proteomes" id="UP000253094">
    <property type="component" value="Unassembled WGS sequence"/>
</dbReference>